<evidence type="ECO:0000256" key="5">
    <source>
        <dbReference type="ARBA" id="ARBA00023014"/>
    </source>
</evidence>
<feature type="binding site" evidence="6">
    <location>
        <position position="142"/>
    </location>
    <ligand>
        <name>[4Fe-4S] cluster</name>
        <dbReference type="ChEBI" id="CHEBI:49883"/>
        <label>3</label>
    </ligand>
</feature>
<keyword evidence="4 6" id="KW-0408">Iron</keyword>
<feature type="binding site" evidence="6">
    <location>
        <position position="67"/>
    </location>
    <ligand>
        <name>[4Fe-4S] cluster</name>
        <dbReference type="ChEBI" id="CHEBI:49883"/>
        <label>2</label>
    </ligand>
</feature>
<sequence length="164" mass="18120">MSNINQSRRRLFSRRKSNVIRPPWSRQDIDFTDICTRCDKCVEACETKIIIKGDGGFPEVNFTIDECTFCKKCVEACPESLFTATDESPWQIAATINDTCLARQGIWCQSCKDACDSRAISFTPAIGKAPQPQIDTDICNGCGACVAPCPSHSITLLDNKNVES</sequence>
<feature type="binding site" evidence="6">
    <location>
        <position position="149"/>
    </location>
    <ligand>
        <name>[4Fe-4S] cluster</name>
        <dbReference type="ChEBI" id="CHEBI:49883"/>
        <label>3</label>
    </ligand>
</feature>
<dbReference type="InterPro" id="IPR004496">
    <property type="entry name" value="NapF"/>
</dbReference>
<dbReference type="Gene3D" id="3.30.70.20">
    <property type="match status" value="2"/>
</dbReference>
<feature type="binding site" evidence="6">
    <location>
        <position position="139"/>
    </location>
    <ligand>
        <name>[4Fe-4S] cluster</name>
        <dbReference type="ChEBI" id="CHEBI:49883"/>
        <label>3</label>
    </ligand>
</feature>
<dbReference type="InterPro" id="IPR017896">
    <property type="entry name" value="4Fe4S_Fe-S-bd"/>
</dbReference>
<comment type="similarity">
    <text evidence="6">Belongs to the NapF family.</text>
</comment>
<dbReference type="PANTHER" id="PTHR43687">
    <property type="entry name" value="ADENYLYLSULFATE REDUCTASE, BETA SUBUNIT"/>
    <property type="match status" value="1"/>
</dbReference>
<comment type="subunit">
    <text evidence="6">Interacts with the cytoplasmic NapA precursor.</text>
</comment>
<dbReference type="PROSITE" id="PS51379">
    <property type="entry name" value="4FE4S_FER_2"/>
    <property type="match status" value="3"/>
</dbReference>
<dbReference type="InterPro" id="IPR050572">
    <property type="entry name" value="Fe-S_Ferredoxin"/>
</dbReference>
<dbReference type="PROSITE" id="PS00198">
    <property type="entry name" value="4FE4S_FER_1"/>
    <property type="match status" value="2"/>
</dbReference>
<dbReference type="NCBIfam" id="TIGR00402">
    <property type="entry name" value="napF"/>
    <property type="match status" value="1"/>
</dbReference>
<feature type="domain" description="4Fe-4S ferredoxin-type" evidence="7">
    <location>
        <begin position="25"/>
        <end position="55"/>
    </location>
</feature>
<comment type="function">
    <text evidence="6">Could be involved in the maturation of NapA, the catalytic subunit of the periplasmic nitrate reductase, before its export into the periplasm.</text>
</comment>
<comment type="subcellular location">
    <subcellularLocation>
        <location evidence="6">Cytoplasm</location>
    </subcellularLocation>
</comment>
<keyword evidence="6" id="KW-0963">Cytoplasm</keyword>
<evidence type="ECO:0000256" key="2">
    <source>
        <dbReference type="ARBA" id="ARBA00022723"/>
    </source>
</evidence>
<evidence type="ECO:0000259" key="7">
    <source>
        <dbReference type="PROSITE" id="PS51379"/>
    </source>
</evidence>
<dbReference type="InterPro" id="IPR017900">
    <property type="entry name" value="4Fe4S_Fe_S_CS"/>
</dbReference>
<keyword evidence="5 6" id="KW-0411">Iron-sulfur</keyword>
<dbReference type="PANTHER" id="PTHR43687:SF1">
    <property type="entry name" value="FERREDOXIN III"/>
    <property type="match status" value="1"/>
</dbReference>
<proteinExistence type="inferred from homology"/>
<comment type="caution">
    <text evidence="8">The sequence shown here is derived from an EMBL/GenBank/DDBJ whole genome shotgun (WGS) entry which is preliminary data.</text>
</comment>
<feature type="binding site" evidence="6">
    <location>
        <position position="41"/>
    </location>
    <ligand>
        <name>[4Fe-4S] cluster</name>
        <dbReference type="ChEBI" id="CHEBI:49883"/>
        <label>1</label>
    </ligand>
</feature>
<dbReference type="Pfam" id="PF12838">
    <property type="entry name" value="Fer4_7"/>
    <property type="match status" value="2"/>
</dbReference>
<evidence type="ECO:0000313" key="8">
    <source>
        <dbReference type="EMBL" id="RTR32494.1"/>
    </source>
</evidence>
<evidence type="ECO:0000256" key="6">
    <source>
        <dbReference type="HAMAP-Rule" id="MF_02201"/>
    </source>
</evidence>
<accession>A0A3S0JZL7</accession>
<evidence type="ECO:0000313" key="9">
    <source>
        <dbReference type="Proteomes" id="UP000282060"/>
    </source>
</evidence>
<protein>
    <recommendedName>
        <fullName evidence="6">Ferredoxin-type protein NapF</fullName>
    </recommendedName>
</protein>
<feature type="domain" description="4Fe-4S ferredoxin-type" evidence="7">
    <location>
        <begin position="130"/>
        <end position="159"/>
    </location>
</feature>
<keyword evidence="1 6" id="KW-0004">4Fe-4S</keyword>
<feature type="binding site" evidence="6">
    <location>
        <position position="38"/>
    </location>
    <ligand>
        <name>[4Fe-4S] cluster</name>
        <dbReference type="ChEBI" id="CHEBI:49883"/>
        <label>1</label>
    </ligand>
</feature>
<comment type="cofactor">
    <cofactor evidence="6">
        <name>[4Fe-4S] cluster</name>
        <dbReference type="ChEBI" id="CHEBI:49883"/>
    </cofactor>
</comment>
<feature type="binding site" evidence="6">
    <location>
        <position position="70"/>
    </location>
    <ligand>
        <name>[4Fe-4S] cluster</name>
        <dbReference type="ChEBI" id="CHEBI:49883"/>
        <label>2</label>
    </ligand>
</feature>
<feature type="binding site" evidence="6">
    <location>
        <position position="77"/>
    </location>
    <ligand>
        <name>[4Fe-4S] cluster</name>
        <dbReference type="ChEBI" id="CHEBI:49883"/>
        <label>2</label>
    </ligand>
</feature>
<dbReference type="GO" id="GO:0005737">
    <property type="term" value="C:cytoplasm"/>
    <property type="evidence" value="ECO:0007669"/>
    <property type="project" value="UniProtKB-SubCell"/>
</dbReference>
<dbReference type="RefSeq" id="WP_126505384.1">
    <property type="nucleotide sequence ID" value="NZ_RXNV01000003.1"/>
</dbReference>
<evidence type="ECO:0000256" key="3">
    <source>
        <dbReference type="ARBA" id="ARBA00022737"/>
    </source>
</evidence>
<dbReference type="CDD" id="cd10564">
    <property type="entry name" value="NapF_like"/>
    <property type="match status" value="1"/>
</dbReference>
<organism evidence="8 9">
    <name type="scientific">Shewanella atlantica</name>
    <dbReference type="NCBI Taxonomy" id="271099"/>
    <lineage>
        <taxon>Bacteria</taxon>
        <taxon>Pseudomonadati</taxon>
        <taxon>Pseudomonadota</taxon>
        <taxon>Gammaproteobacteria</taxon>
        <taxon>Alteromonadales</taxon>
        <taxon>Shewanellaceae</taxon>
        <taxon>Shewanella</taxon>
    </lineage>
</organism>
<reference evidence="8 9" key="1">
    <citation type="submission" date="2018-12" db="EMBL/GenBank/DDBJ databases">
        <authorList>
            <person name="Yu L."/>
        </authorList>
    </citation>
    <scope>NUCLEOTIDE SEQUENCE [LARGE SCALE GENOMIC DNA]</scope>
    <source>
        <strain evidence="8 9">HAW-EB5</strain>
    </source>
</reference>
<dbReference type="AlphaFoldDB" id="A0A3S0JZL7"/>
<keyword evidence="2 6" id="KW-0479">Metal-binding</keyword>
<feature type="domain" description="4Fe-4S ferredoxin-type" evidence="7">
    <location>
        <begin position="56"/>
        <end position="87"/>
    </location>
</feature>
<dbReference type="Proteomes" id="UP000282060">
    <property type="component" value="Unassembled WGS sequence"/>
</dbReference>
<dbReference type="OrthoDB" id="9808559at2"/>
<dbReference type="HAMAP" id="MF_02201">
    <property type="entry name" value="NapF"/>
    <property type="match status" value="1"/>
</dbReference>
<dbReference type="GO" id="GO:0046872">
    <property type="term" value="F:metal ion binding"/>
    <property type="evidence" value="ECO:0007669"/>
    <property type="project" value="UniProtKB-KW"/>
</dbReference>
<keyword evidence="9" id="KW-1185">Reference proteome</keyword>
<feature type="binding site" evidence="6">
    <location>
        <position position="45"/>
    </location>
    <ligand>
        <name>[4Fe-4S] cluster</name>
        <dbReference type="ChEBI" id="CHEBI:49883"/>
        <label>1</label>
    </ligand>
</feature>
<gene>
    <name evidence="6 8" type="primary">napF</name>
    <name evidence="8" type="ORF">EKG39_08920</name>
</gene>
<evidence type="ECO:0000256" key="1">
    <source>
        <dbReference type="ARBA" id="ARBA00022485"/>
    </source>
</evidence>
<name>A0A3S0JZL7_9GAMM</name>
<feature type="binding site" evidence="6">
    <location>
        <position position="145"/>
    </location>
    <ligand>
        <name>[4Fe-4S] cluster</name>
        <dbReference type="ChEBI" id="CHEBI:49883"/>
        <label>3</label>
    </ligand>
</feature>
<dbReference type="SUPFAM" id="SSF54862">
    <property type="entry name" value="4Fe-4S ferredoxins"/>
    <property type="match status" value="1"/>
</dbReference>
<feature type="binding site" evidence="6">
    <location>
        <position position="73"/>
    </location>
    <ligand>
        <name>[4Fe-4S] cluster</name>
        <dbReference type="ChEBI" id="CHEBI:49883"/>
        <label>2</label>
    </ligand>
</feature>
<feature type="binding site" evidence="6">
    <location>
        <position position="35"/>
    </location>
    <ligand>
        <name>[4Fe-4S] cluster</name>
        <dbReference type="ChEBI" id="CHEBI:49883"/>
        <label>1</label>
    </ligand>
</feature>
<evidence type="ECO:0000256" key="4">
    <source>
        <dbReference type="ARBA" id="ARBA00023004"/>
    </source>
</evidence>
<keyword evidence="3 6" id="KW-0677">Repeat</keyword>
<dbReference type="GO" id="GO:0051539">
    <property type="term" value="F:4 iron, 4 sulfur cluster binding"/>
    <property type="evidence" value="ECO:0007669"/>
    <property type="project" value="UniProtKB-UniRule"/>
</dbReference>
<dbReference type="EMBL" id="RXNV01000003">
    <property type="protein sequence ID" value="RTR32494.1"/>
    <property type="molecule type" value="Genomic_DNA"/>
</dbReference>